<dbReference type="SUPFAM" id="SSF50630">
    <property type="entry name" value="Acid proteases"/>
    <property type="match status" value="1"/>
</dbReference>
<dbReference type="PROSITE" id="PS51767">
    <property type="entry name" value="PEPTIDASE_A1"/>
    <property type="match status" value="1"/>
</dbReference>
<feature type="domain" description="Peptidase A1" evidence="3">
    <location>
        <begin position="45"/>
        <end position="426"/>
    </location>
</feature>
<proteinExistence type="predicted"/>
<organism evidence="4 5">
    <name type="scientific">Aspergillus saccharolyticus JOP 1030-1</name>
    <dbReference type="NCBI Taxonomy" id="1450539"/>
    <lineage>
        <taxon>Eukaryota</taxon>
        <taxon>Fungi</taxon>
        <taxon>Dikarya</taxon>
        <taxon>Ascomycota</taxon>
        <taxon>Pezizomycotina</taxon>
        <taxon>Eurotiomycetes</taxon>
        <taxon>Eurotiomycetidae</taxon>
        <taxon>Eurotiales</taxon>
        <taxon>Aspergillaceae</taxon>
        <taxon>Aspergillus</taxon>
        <taxon>Aspergillus subgen. Circumdati</taxon>
    </lineage>
</organism>
<evidence type="ECO:0000256" key="1">
    <source>
        <dbReference type="SAM" id="MobiDB-lite"/>
    </source>
</evidence>
<dbReference type="Proteomes" id="UP000248349">
    <property type="component" value="Unassembled WGS sequence"/>
</dbReference>
<feature type="transmembrane region" description="Helical" evidence="2">
    <location>
        <begin position="495"/>
        <end position="516"/>
    </location>
</feature>
<keyword evidence="2" id="KW-1133">Transmembrane helix</keyword>
<keyword evidence="5" id="KW-1185">Reference proteome</keyword>
<feature type="region of interest" description="Disordered" evidence="1">
    <location>
        <begin position="525"/>
        <end position="589"/>
    </location>
</feature>
<name>A0A318ZBC6_9EURO</name>
<dbReference type="Gene3D" id="2.40.70.10">
    <property type="entry name" value="Acid Proteases"/>
    <property type="match status" value="1"/>
</dbReference>
<dbReference type="InterPro" id="IPR033121">
    <property type="entry name" value="PEPTIDASE_A1"/>
</dbReference>
<keyword evidence="2" id="KW-0472">Membrane</keyword>
<evidence type="ECO:0000313" key="4">
    <source>
        <dbReference type="EMBL" id="PYH44751.1"/>
    </source>
</evidence>
<dbReference type="RefSeq" id="XP_025430733.1">
    <property type="nucleotide sequence ID" value="XM_025575197.1"/>
</dbReference>
<dbReference type="AlphaFoldDB" id="A0A318ZBC6"/>
<protein>
    <recommendedName>
        <fullName evidence="3">Peptidase A1 domain-containing protein</fullName>
    </recommendedName>
</protein>
<evidence type="ECO:0000313" key="5">
    <source>
        <dbReference type="Proteomes" id="UP000248349"/>
    </source>
</evidence>
<dbReference type="InterPro" id="IPR021109">
    <property type="entry name" value="Peptidase_aspartic_dom_sf"/>
</dbReference>
<evidence type="ECO:0000256" key="2">
    <source>
        <dbReference type="SAM" id="Phobius"/>
    </source>
</evidence>
<dbReference type="GeneID" id="37076425"/>
<dbReference type="OrthoDB" id="4074350at2759"/>
<dbReference type="EMBL" id="KZ821235">
    <property type="protein sequence ID" value="PYH44751.1"/>
    <property type="molecule type" value="Genomic_DNA"/>
</dbReference>
<accession>A0A318ZBC6</accession>
<feature type="transmembrane region" description="Helical" evidence="2">
    <location>
        <begin position="12"/>
        <end position="33"/>
    </location>
</feature>
<reference evidence="4 5" key="1">
    <citation type="submission" date="2016-12" db="EMBL/GenBank/DDBJ databases">
        <title>The genomes of Aspergillus section Nigri reveals drivers in fungal speciation.</title>
        <authorList>
            <consortium name="DOE Joint Genome Institute"/>
            <person name="Vesth T.C."/>
            <person name="Nybo J."/>
            <person name="Theobald S."/>
            <person name="Brandl J."/>
            <person name="Frisvad J.C."/>
            <person name="Nielsen K.F."/>
            <person name="Lyhne E.K."/>
            <person name="Kogle M.E."/>
            <person name="Kuo A."/>
            <person name="Riley R."/>
            <person name="Clum A."/>
            <person name="Nolan M."/>
            <person name="Lipzen A."/>
            <person name="Salamov A."/>
            <person name="Henrissat B."/>
            <person name="Wiebenga A."/>
            <person name="De Vries R.P."/>
            <person name="Grigoriev I.V."/>
            <person name="Mortensen U.H."/>
            <person name="Andersen M.R."/>
            <person name="Baker S.E."/>
        </authorList>
    </citation>
    <scope>NUCLEOTIDE SEQUENCE [LARGE SCALE GENOMIC DNA]</scope>
    <source>
        <strain evidence="4 5">JOP 1030-1</strain>
    </source>
</reference>
<evidence type="ECO:0000259" key="3">
    <source>
        <dbReference type="PROSITE" id="PS51767"/>
    </source>
</evidence>
<keyword evidence="2" id="KW-0812">Transmembrane</keyword>
<dbReference type="STRING" id="1450539.A0A318ZBC6"/>
<gene>
    <name evidence="4" type="ORF">BP01DRAFT_357430</name>
</gene>
<sequence length="589" mass="62805">MVSYSLHHARSILFVGICITSVVNAAVPFALTWSDKSYGPDGPWHAVEVKIGSAEQEVCLYPGGVWQSYILLSSICSNTSISSYCYASTAGVFNNSASTSFDDTSIRLEINDATWGPLHFASATQTPIYGTAKWAMDYVDILGVSAPNVSLNVLDQGYQIYPDGTNYPLELGVLSLGAPDLEQTFSNSDGTSVNSTFVSSFIYTYGGGQATPSYSYGMHIGSPTFNIAGSLWLGGYDKSRVLGNVSSQPYIDATFPIKLRDISLGVVSGGSPWSSSSNLTGLLAAGNSSLSSNGITVLSSPGDPYLYLPQSTCDAIAAQLPVTYQSKYGLYFWNTSSKAYSDIVTSPSYLAFTFDKDNLNLSNITIKIPFNLLNLTLTRPLIDTPTPYFPCMGTDGTYALGRAFFQAAFVGVNWGSGTGNWFLAQAPGPNLQTTSTTVIQASDSSITGSDNSWENSWAGYWTELSSSTATATNATHTRSSSATATDTSLSTGAKAGIGVGCGVGALAAILLALWYFRRRRRAPKQVSSRAYRDARGGNDLPDLAQAQSRGGHSYRSRAPDHSIVSSASTVHKPPAELYTHQNEGPYEML</sequence>